<dbReference type="OrthoDB" id="10333019at2759"/>
<dbReference type="AlphaFoldDB" id="A0A7J9GBF9"/>
<keyword evidence="3" id="KW-1185">Reference proteome</keyword>
<evidence type="ECO:0000313" key="2">
    <source>
        <dbReference type="EMBL" id="MBA0794155.1"/>
    </source>
</evidence>
<dbReference type="EMBL" id="JABFAD010000003">
    <property type="protein sequence ID" value="MBA0794155.1"/>
    <property type="molecule type" value="Genomic_DNA"/>
</dbReference>
<protein>
    <submittedName>
        <fullName evidence="2">Uncharacterized protein</fullName>
    </submittedName>
</protein>
<name>A0A7J9GBF9_9ROSI</name>
<evidence type="ECO:0000313" key="3">
    <source>
        <dbReference type="Proteomes" id="UP000593560"/>
    </source>
</evidence>
<proteinExistence type="predicted"/>
<feature type="transmembrane region" description="Helical" evidence="1">
    <location>
        <begin position="63"/>
        <end position="83"/>
    </location>
</feature>
<sequence length="86" mass="10135">MIYSIGLIRGLHQSQRFWQKPSEIVATPRRMTSWRRNGWQFFRIFRKRTLSGELIGCFQMRSCIDVVILIGFLCLGFGELLVMPHC</sequence>
<keyword evidence="1" id="KW-0472">Membrane</keyword>
<organism evidence="2 3">
    <name type="scientific">Gossypium harknessii</name>
    <dbReference type="NCBI Taxonomy" id="34285"/>
    <lineage>
        <taxon>Eukaryota</taxon>
        <taxon>Viridiplantae</taxon>
        <taxon>Streptophyta</taxon>
        <taxon>Embryophyta</taxon>
        <taxon>Tracheophyta</taxon>
        <taxon>Spermatophyta</taxon>
        <taxon>Magnoliopsida</taxon>
        <taxon>eudicotyledons</taxon>
        <taxon>Gunneridae</taxon>
        <taxon>Pentapetalae</taxon>
        <taxon>rosids</taxon>
        <taxon>malvids</taxon>
        <taxon>Malvales</taxon>
        <taxon>Malvaceae</taxon>
        <taxon>Malvoideae</taxon>
        <taxon>Gossypium</taxon>
    </lineage>
</organism>
<gene>
    <name evidence="2" type="ORF">Gohar_018506</name>
</gene>
<evidence type="ECO:0000256" key="1">
    <source>
        <dbReference type="SAM" id="Phobius"/>
    </source>
</evidence>
<keyword evidence="1" id="KW-0812">Transmembrane</keyword>
<comment type="caution">
    <text evidence="2">The sequence shown here is derived from an EMBL/GenBank/DDBJ whole genome shotgun (WGS) entry which is preliminary data.</text>
</comment>
<dbReference type="Proteomes" id="UP000593560">
    <property type="component" value="Unassembled WGS sequence"/>
</dbReference>
<reference evidence="2 3" key="1">
    <citation type="journal article" date="2019" name="Genome Biol. Evol.">
        <title>Insights into the evolution of the New World diploid cottons (Gossypium, subgenus Houzingenia) based on genome sequencing.</title>
        <authorList>
            <person name="Grover C.E."/>
            <person name="Arick M.A. 2nd"/>
            <person name="Thrash A."/>
            <person name="Conover J.L."/>
            <person name="Sanders W.S."/>
            <person name="Peterson D.G."/>
            <person name="Frelichowski J.E."/>
            <person name="Scheffler J.A."/>
            <person name="Scheffler B.E."/>
            <person name="Wendel J.F."/>
        </authorList>
    </citation>
    <scope>NUCLEOTIDE SEQUENCE [LARGE SCALE GENOMIC DNA]</scope>
    <source>
        <strain evidence="2">0</strain>
        <tissue evidence="2">Leaf</tissue>
    </source>
</reference>
<accession>A0A7J9GBF9</accession>
<keyword evidence="1" id="KW-1133">Transmembrane helix</keyword>